<evidence type="ECO:0000313" key="1">
    <source>
        <dbReference type="EMBL" id="GHO51320.1"/>
    </source>
</evidence>
<comment type="caution">
    <text evidence="1">The sequence shown here is derived from an EMBL/GenBank/DDBJ whole genome shotgun (WGS) entry which is preliminary data.</text>
</comment>
<evidence type="ECO:0000313" key="2">
    <source>
        <dbReference type="Proteomes" id="UP000612362"/>
    </source>
</evidence>
<organism evidence="1 2">
    <name type="scientific">Ktedonospora formicarum</name>
    <dbReference type="NCBI Taxonomy" id="2778364"/>
    <lineage>
        <taxon>Bacteria</taxon>
        <taxon>Bacillati</taxon>
        <taxon>Chloroflexota</taxon>
        <taxon>Ktedonobacteria</taxon>
        <taxon>Ktedonobacterales</taxon>
        <taxon>Ktedonobacteraceae</taxon>
        <taxon>Ktedonospora</taxon>
    </lineage>
</organism>
<dbReference type="EMBL" id="BNJF01000011">
    <property type="protein sequence ID" value="GHO51320.1"/>
    <property type="molecule type" value="Genomic_DNA"/>
</dbReference>
<keyword evidence="2" id="KW-1185">Reference proteome</keyword>
<accession>A0A8J3N004</accession>
<name>A0A8J3N004_9CHLR</name>
<sequence>MPFAFAMAGPFSKVGQVLKNNRGSWVRALHDAFGEHMIAVPAESQRATRHLFEMSFRAFCSFGLQFATEAEPATLNLFPVTGTKKLTGGGDRRTGESQIHPDHLRMALNHGLRDMHHHMQPPQSVAVHQVCGGHLTSTIALAEVRNAKGEAHPALSGREANRLGVPVERVGMNVVTDRACQRARAANWFEAGERDLAS</sequence>
<dbReference type="Proteomes" id="UP000612362">
    <property type="component" value="Unassembled WGS sequence"/>
</dbReference>
<reference evidence="1" key="1">
    <citation type="submission" date="2020-10" db="EMBL/GenBank/DDBJ databases">
        <title>Taxonomic study of unclassified bacteria belonging to the class Ktedonobacteria.</title>
        <authorList>
            <person name="Yabe S."/>
            <person name="Wang C.M."/>
            <person name="Zheng Y."/>
            <person name="Sakai Y."/>
            <person name="Cavaletti L."/>
            <person name="Monciardini P."/>
            <person name="Donadio S."/>
        </authorList>
    </citation>
    <scope>NUCLEOTIDE SEQUENCE</scope>
    <source>
        <strain evidence="1">SOSP1-1</strain>
    </source>
</reference>
<protein>
    <submittedName>
        <fullName evidence="1">Uncharacterized protein</fullName>
    </submittedName>
</protein>
<dbReference type="AlphaFoldDB" id="A0A8J3N004"/>
<proteinExistence type="predicted"/>
<gene>
    <name evidence="1" type="ORF">KSX_94830</name>
</gene>